<dbReference type="GO" id="GO:0006952">
    <property type="term" value="P:defense response"/>
    <property type="evidence" value="ECO:0007669"/>
    <property type="project" value="UniProtKB-ARBA"/>
</dbReference>
<evidence type="ECO:0000313" key="4">
    <source>
        <dbReference type="EMBL" id="PWA76794.1"/>
    </source>
</evidence>
<dbReference type="SUPFAM" id="SSF52075">
    <property type="entry name" value="Outer arm dynein light chain 1"/>
    <property type="match status" value="1"/>
</dbReference>
<reference evidence="4 5" key="1">
    <citation type="journal article" date="2018" name="Mol. Plant">
        <title>The genome of Artemisia annua provides insight into the evolution of Asteraceae family and artemisinin biosynthesis.</title>
        <authorList>
            <person name="Shen Q."/>
            <person name="Zhang L."/>
            <person name="Liao Z."/>
            <person name="Wang S."/>
            <person name="Yan T."/>
            <person name="Shi P."/>
            <person name="Liu M."/>
            <person name="Fu X."/>
            <person name="Pan Q."/>
            <person name="Wang Y."/>
            <person name="Lv Z."/>
            <person name="Lu X."/>
            <person name="Zhang F."/>
            <person name="Jiang W."/>
            <person name="Ma Y."/>
            <person name="Chen M."/>
            <person name="Hao X."/>
            <person name="Li L."/>
            <person name="Tang Y."/>
            <person name="Lv G."/>
            <person name="Zhou Y."/>
            <person name="Sun X."/>
            <person name="Brodelius P.E."/>
            <person name="Rose J.K.C."/>
            <person name="Tang K."/>
        </authorList>
    </citation>
    <scope>NUCLEOTIDE SEQUENCE [LARGE SCALE GENOMIC DNA]</scope>
    <source>
        <strain evidence="5">cv. Huhao1</strain>
        <tissue evidence="4">Leaf</tissue>
    </source>
</reference>
<feature type="compositionally biased region" description="Basic residues" evidence="3">
    <location>
        <begin position="600"/>
        <end position="614"/>
    </location>
</feature>
<dbReference type="PANTHER" id="PTHR15454:SF37">
    <property type="entry name" value="OUTER ARM DYNEIN LIGHT CHAIN 1 PROTEIN"/>
    <property type="match status" value="1"/>
</dbReference>
<dbReference type="Pfam" id="PF13516">
    <property type="entry name" value="LRR_6"/>
    <property type="match status" value="1"/>
</dbReference>
<dbReference type="Gene3D" id="3.80.10.10">
    <property type="entry name" value="Ribonuclease Inhibitor"/>
    <property type="match status" value="2"/>
</dbReference>
<evidence type="ECO:0000256" key="3">
    <source>
        <dbReference type="SAM" id="MobiDB-lite"/>
    </source>
</evidence>
<feature type="region of interest" description="Disordered" evidence="3">
    <location>
        <begin position="244"/>
        <end position="267"/>
    </location>
</feature>
<organism evidence="4 5">
    <name type="scientific">Artemisia annua</name>
    <name type="common">Sweet wormwood</name>
    <dbReference type="NCBI Taxonomy" id="35608"/>
    <lineage>
        <taxon>Eukaryota</taxon>
        <taxon>Viridiplantae</taxon>
        <taxon>Streptophyta</taxon>
        <taxon>Embryophyta</taxon>
        <taxon>Tracheophyta</taxon>
        <taxon>Spermatophyta</taxon>
        <taxon>Magnoliopsida</taxon>
        <taxon>eudicotyledons</taxon>
        <taxon>Gunneridae</taxon>
        <taxon>Pentapetalae</taxon>
        <taxon>asterids</taxon>
        <taxon>campanulids</taxon>
        <taxon>Asterales</taxon>
        <taxon>Asteraceae</taxon>
        <taxon>Asteroideae</taxon>
        <taxon>Anthemideae</taxon>
        <taxon>Artemisiinae</taxon>
        <taxon>Artemisia</taxon>
    </lineage>
</organism>
<keyword evidence="5" id="KW-1185">Reference proteome</keyword>
<dbReference type="AlphaFoldDB" id="A0A2U1NTH6"/>
<feature type="compositionally biased region" description="Basic and acidic residues" evidence="3">
    <location>
        <begin position="93"/>
        <end position="110"/>
    </location>
</feature>
<dbReference type="InterPro" id="IPR003591">
    <property type="entry name" value="Leu-rich_rpt_typical-subtyp"/>
</dbReference>
<evidence type="ECO:0000313" key="5">
    <source>
        <dbReference type="Proteomes" id="UP000245207"/>
    </source>
</evidence>
<proteinExistence type="predicted"/>
<keyword evidence="2" id="KW-0677">Repeat</keyword>
<protein>
    <submittedName>
        <fullName evidence="4">Outer arm dynein light chain 1 protein</fullName>
    </submittedName>
</protein>
<dbReference type="FunFam" id="3.80.10.10:FF:000200">
    <property type="entry name" value="Outer arm dynein light chain 1 protein"/>
    <property type="match status" value="1"/>
</dbReference>
<dbReference type="InterPro" id="IPR001611">
    <property type="entry name" value="Leu-rich_rpt"/>
</dbReference>
<dbReference type="GO" id="GO:0051707">
    <property type="term" value="P:response to other organism"/>
    <property type="evidence" value="ECO:0007669"/>
    <property type="project" value="UniProtKB-ARBA"/>
</dbReference>
<dbReference type="SMART" id="SM00365">
    <property type="entry name" value="LRR_SD22"/>
    <property type="match status" value="4"/>
</dbReference>
<dbReference type="PROSITE" id="PS51450">
    <property type="entry name" value="LRR"/>
    <property type="match status" value="3"/>
</dbReference>
<dbReference type="Pfam" id="PF13855">
    <property type="entry name" value="LRR_8"/>
    <property type="match status" value="1"/>
</dbReference>
<evidence type="ECO:0000256" key="2">
    <source>
        <dbReference type="ARBA" id="ARBA00022737"/>
    </source>
</evidence>
<keyword evidence="1" id="KW-0433">Leucine-rich repeat</keyword>
<dbReference type="PANTHER" id="PTHR15454">
    <property type="entry name" value="NISCHARIN RELATED"/>
    <property type="match status" value="1"/>
</dbReference>
<dbReference type="GO" id="GO:0005737">
    <property type="term" value="C:cytoplasm"/>
    <property type="evidence" value="ECO:0007669"/>
    <property type="project" value="TreeGrafter"/>
</dbReference>
<feature type="region of interest" description="Disordered" evidence="3">
    <location>
        <begin position="69"/>
        <end position="150"/>
    </location>
</feature>
<gene>
    <name evidence="4" type="ORF">CTI12_AA231240</name>
</gene>
<dbReference type="SMART" id="SM00369">
    <property type="entry name" value="LRR_TYP"/>
    <property type="match status" value="3"/>
</dbReference>
<comment type="caution">
    <text evidence="4">The sequence shown here is derived from an EMBL/GenBank/DDBJ whole genome shotgun (WGS) entry which is preliminary data.</text>
</comment>
<feature type="compositionally biased region" description="Polar residues" evidence="3">
    <location>
        <begin position="244"/>
        <end position="258"/>
    </location>
</feature>
<name>A0A2U1NTH6_ARTAN</name>
<feature type="compositionally biased region" description="Acidic residues" evidence="3">
    <location>
        <begin position="80"/>
        <end position="92"/>
    </location>
</feature>
<feature type="region of interest" description="Disordered" evidence="3">
    <location>
        <begin position="565"/>
        <end position="621"/>
    </location>
</feature>
<sequence>MSSFCCFTSFARKNKNIKEEKDDKIMQVKLQHIGKPIDKDEPRSKSKSTFSVDVPFSIPKTLTCNVKVVNDESPVKSQEQEEVAYEGEDEHENDTNPRFDLKLSKDKMPTQEEQDDHENNCSDVEINNDGHLSDPGTSKKPTLASPKLKRSCSNIERKRVTLKDKIAPCESFEDLQKLANGSMSPVSVTSHCSADKVILRKCSSSQILPSKSRRLWWKLFLWSHRNLHEPVKGIQNKLLSISQQGGYSSDTNEPNQRLNKSKSKSKLEKVNVGDHKWDSFHQGSGFFPQNQWMAFSAGSPSSTPLTRVDEWVQEIPNETVYAIGNEEENEITFPPSPDNGKQPTRNADLPEEIAYANRVIQSLNSSSTVAYISGIGLKVIPPISAFLTLRSVNLSGNSIGQITPGSLPKGLHVLDLSRNKISFIEGLRELTRLRILDLSYNRISRIGQGLSNCTLIKELYLAGNKVSNVDGLHRLLKLTILDLSFNKITTTKALGQLVANYNSLQALNLLGNPIQSNINDDQMRKTLCSLLPKLAYLNKQPVNPQKAREVAKEAITKAALGSGSLGSRRRAAKRVGSGGSSGSTSFSKHQGSSGGGQKGSGRHGVKPRSHHRPMKSSGLGL</sequence>
<feature type="region of interest" description="Disordered" evidence="3">
    <location>
        <begin position="32"/>
        <end position="52"/>
    </location>
</feature>
<evidence type="ECO:0000256" key="1">
    <source>
        <dbReference type="ARBA" id="ARBA00022614"/>
    </source>
</evidence>
<dbReference type="EMBL" id="PKPP01002222">
    <property type="protein sequence ID" value="PWA76794.1"/>
    <property type="molecule type" value="Genomic_DNA"/>
</dbReference>
<dbReference type="STRING" id="35608.A0A2U1NTH6"/>
<dbReference type="OrthoDB" id="1904536at2759"/>
<feature type="compositionally biased region" description="Basic and acidic residues" evidence="3">
    <location>
        <begin position="35"/>
        <end position="44"/>
    </location>
</feature>
<dbReference type="Proteomes" id="UP000245207">
    <property type="component" value="Unassembled WGS sequence"/>
</dbReference>
<dbReference type="InterPro" id="IPR032675">
    <property type="entry name" value="LRR_dom_sf"/>
</dbReference>
<dbReference type="FunFam" id="3.80.10.10:FF:000505">
    <property type="entry name" value="Outer arm dynein light chain 1 protein"/>
    <property type="match status" value="1"/>
</dbReference>
<feature type="compositionally biased region" description="Low complexity" evidence="3">
    <location>
        <begin position="582"/>
        <end position="591"/>
    </location>
</feature>
<accession>A0A2U1NTH6</accession>